<sequence length="120" mass="13492">MEATQAFKTMLEVCGYTNVSIEEITAPKHVVDWARGDDEELTDEETAETMPYFTVISDQGSFGIVMGAYMLLDVKNTGFNALDLGEEDAKEDFFLASLNQPALIHLRRLMTKKSKNHKIN</sequence>
<reference evidence="1 2" key="1">
    <citation type="journal article" date="2016" name="Nat. Commun.">
        <title>Thousands of microbial genomes shed light on interconnected biogeochemical processes in an aquifer system.</title>
        <authorList>
            <person name="Anantharaman K."/>
            <person name="Brown C.T."/>
            <person name="Hug L.A."/>
            <person name="Sharon I."/>
            <person name="Castelle C.J."/>
            <person name="Probst A.J."/>
            <person name="Thomas B.C."/>
            <person name="Singh A."/>
            <person name="Wilkins M.J."/>
            <person name="Karaoz U."/>
            <person name="Brodie E.L."/>
            <person name="Williams K.H."/>
            <person name="Hubbard S.S."/>
            <person name="Banfield J.F."/>
        </authorList>
    </citation>
    <scope>NUCLEOTIDE SEQUENCE [LARGE SCALE GENOMIC DNA]</scope>
</reference>
<evidence type="ECO:0000313" key="1">
    <source>
        <dbReference type="EMBL" id="OGN00434.1"/>
    </source>
</evidence>
<evidence type="ECO:0000313" key="2">
    <source>
        <dbReference type="Proteomes" id="UP000177117"/>
    </source>
</evidence>
<name>A0A1F8EHY7_9BACT</name>
<organism evidence="1 2">
    <name type="scientific">Candidatus Yanofskybacteria bacterium RIFCSPHIGHO2_01_FULL_41_53</name>
    <dbReference type="NCBI Taxonomy" id="1802663"/>
    <lineage>
        <taxon>Bacteria</taxon>
        <taxon>Candidatus Yanofskyibacteriota</taxon>
    </lineage>
</organism>
<protein>
    <submittedName>
        <fullName evidence="1">Uncharacterized protein</fullName>
    </submittedName>
</protein>
<gene>
    <name evidence="1" type="ORF">A2650_03540</name>
</gene>
<comment type="caution">
    <text evidence="1">The sequence shown here is derived from an EMBL/GenBank/DDBJ whole genome shotgun (WGS) entry which is preliminary data.</text>
</comment>
<dbReference type="AlphaFoldDB" id="A0A1F8EHY7"/>
<dbReference type="EMBL" id="MGJD01000021">
    <property type="protein sequence ID" value="OGN00434.1"/>
    <property type="molecule type" value="Genomic_DNA"/>
</dbReference>
<accession>A0A1F8EHY7</accession>
<dbReference type="Proteomes" id="UP000177117">
    <property type="component" value="Unassembled WGS sequence"/>
</dbReference>
<proteinExistence type="predicted"/>